<evidence type="ECO:0000256" key="2">
    <source>
        <dbReference type="ARBA" id="ARBA00022475"/>
    </source>
</evidence>
<evidence type="ECO:0000256" key="5">
    <source>
        <dbReference type="ARBA" id="ARBA00023136"/>
    </source>
</evidence>
<dbReference type="SUPFAM" id="SSF103481">
    <property type="entry name" value="Multidrug resistance efflux transporter EmrE"/>
    <property type="match status" value="2"/>
</dbReference>
<comment type="subcellular location">
    <subcellularLocation>
        <location evidence="1">Cell membrane</location>
        <topology evidence="1">Multi-pass membrane protein</topology>
    </subcellularLocation>
</comment>
<feature type="transmembrane region" description="Helical" evidence="6">
    <location>
        <begin position="212"/>
        <end position="235"/>
    </location>
</feature>
<dbReference type="KEGG" id="abac:LuPra_05940"/>
<keyword evidence="4 6" id="KW-1133">Transmembrane helix</keyword>
<keyword evidence="3 6" id="KW-0812">Transmembrane</keyword>
<dbReference type="InterPro" id="IPR050638">
    <property type="entry name" value="AA-Vitamin_Transporters"/>
</dbReference>
<feature type="domain" description="EamA" evidence="7">
    <location>
        <begin position="4"/>
        <end position="139"/>
    </location>
</feature>
<dbReference type="STRING" id="1855912.LuPra_05940"/>
<feature type="transmembrane region" description="Helical" evidence="6">
    <location>
        <begin position="7"/>
        <end position="25"/>
    </location>
</feature>
<feature type="transmembrane region" description="Helical" evidence="6">
    <location>
        <begin position="37"/>
        <end position="54"/>
    </location>
</feature>
<proteinExistence type="predicted"/>
<reference evidence="9" key="2">
    <citation type="submission" date="2016-04" db="EMBL/GenBank/DDBJ databases">
        <title>First Complete Genome Sequence of a Subdivision 6 Acidobacterium.</title>
        <authorList>
            <person name="Huang S."/>
            <person name="Vieira S."/>
            <person name="Bunk B."/>
            <person name="Riedel T."/>
            <person name="Sproeer C."/>
            <person name="Overmann J."/>
        </authorList>
    </citation>
    <scope>NUCLEOTIDE SEQUENCE [LARGE SCALE GENOMIC DNA]</scope>
    <source>
        <strain evidence="9">DSM 100886 HEG_-6_39</strain>
    </source>
</reference>
<feature type="domain" description="EamA" evidence="7">
    <location>
        <begin position="151"/>
        <end position="286"/>
    </location>
</feature>
<dbReference type="PANTHER" id="PTHR32322:SF18">
    <property type="entry name" value="S-ADENOSYLMETHIONINE_S-ADENOSYLHOMOCYSTEINE TRANSPORTER"/>
    <property type="match status" value="1"/>
</dbReference>
<keyword evidence="2" id="KW-1003">Cell membrane</keyword>
<dbReference type="Pfam" id="PF00892">
    <property type="entry name" value="EamA"/>
    <property type="match status" value="2"/>
</dbReference>
<evidence type="ECO:0000256" key="3">
    <source>
        <dbReference type="ARBA" id="ARBA00022692"/>
    </source>
</evidence>
<feature type="transmembrane region" description="Helical" evidence="6">
    <location>
        <begin position="247"/>
        <end position="264"/>
    </location>
</feature>
<feature type="transmembrane region" description="Helical" evidence="6">
    <location>
        <begin position="127"/>
        <end position="148"/>
    </location>
</feature>
<organism evidence="8 9">
    <name type="scientific">Luteitalea pratensis</name>
    <dbReference type="NCBI Taxonomy" id="1855912"/>
    <lineage>
        <taxon>Bacteria</taxon>
        <taxon>Pseudomonadati</taxon>
        <taxon>Acidobacteriota</taxon>
        <taxon>Vicinamibacteria</taxon>
        <taxon>Vicinamibacterales</taxon>
        <taxon>Vicinamibacteraceae</taxon>
        <taxon>Luteitalea</taxon>
    </lineage>
</organism>
<evidence type="ECO:0000259" key="7">
    <source>
        <dbReference type="Pfam" id="PF00892"/>
    </source>
</evidence>
<dbReference type="PANTHER" id="PTHR32322">
    <property type="entry name" value="INNER MEMBRANE TRANSPORTER"/>
    <property type="match status" value="1"/>
</dbReference>
<dbReference type="RefSeq" id="WP_110174097.1">
    <property type="nucleotide sequence ID" value="NZ_CP015136.1"/>
</dbReference>
<dbReference type="InterPro" id="IPR037185">
    <property type="entry name" value="EmrE-like"/>
</dbReference>
<gene>
    <name evidence="8" type="primary">yicL</name>
    <name evidence="8" type="ORF">LuPra_05940</name>
</gene>
<dbReference type="Proteomes" id="UP000076079">
    <property type="component" value="Chromosome"/>
</dbReference>
<sequence>MTRVDLYLLLTAIIWGSNYSVIKFVLQEVPPRTFNALRLSIASVVFLIVIYATRRREHVARLTTRDWAVVLLLGVIGQFGYQMLFITGLERTSVMNASIIIACTPAAVSIVSAAVGHERLPLQHWLGTALSFVGVSLIVFGGAAAGVSSPSGDLMMVACVLCWTVYTVAGRPLLARYSPLVITGLSMAIGTALFLPFSIPDFARTPWADVRLIAWVCVVFSSLLALNFSYTAWYTGVRHLGSSRTSIYSNVVPVAALLSAMVWLGERLAGIRLIGAVLVAAGVLLTRWRRTPAPREDNDAPAEA</sequence>
<dbReference type="AlphaFoldDB" id="A0A143PXY9"/>
<dbReference type="OrthoDB" id="9804865at2"/>
<reference evidence="8 9" key="1">
    <citation type="journal article" date="2016" name="Genome Announc.">
        <title>First Complete Genome Sequence of a Subdivision 6 Acidobacterium Strain.</title>
        <authorList>
            <person name="Huang S."/>
            <person name="Vieira S."/>
            <person name="Bunk B."/>
            <person name="Riedel T."/>
            <person name="Sproer C."/>
            <person name="Overmann J."/>
        </authorList>
    </citation>
    <scope>NUCLEOTIDE SEQUENCE [LARGE SCALE GENOMIC DNA]</scope>
    <source>
        <strain evidence="9">DSM 100886 HEG_-6_39</strain>
    </source>
</reference>
<name>A0A143PXY9_LUTPR</name>
<feature type="transmembrane region" description="Helical" evidence="6">
    <location>
        <begin position="154"/>
        <end position="174"/>
    </location>
</feature>
<feature type="transmembrane region" description="Helical" evidence="6">
    <location>
        <begin position="94"/>
        <end position="115"/>
    </location>
</feature>
<feature type="transmembrane region" description="Helical" evidence="6">
    <location>
        <begin position="66"/>
        <end position="88"/>
    </location>
</feature>
<keyword evidence="9" id="KW-1185">Reference proteome</keyword>
<feature type="transmembrane region" description="Helical" evidence="6">
    <location>
        <begin position="270"/>
        <end position="288"/>
    </location>
</feature>
<evidence type="ECO:0000313" key="9">
    <source>
        <dbReference type="Proteomes" id="UP000076079"/>
    </source>
</evidence>
<evidence type="ECO:0000256" key="1">
    <source>
        <dbReference type="ARBA" id="ARBA00004651"/>
    </source>
</evidence>
<evidence type="ECO:0000256" key="6">
    <source>
        <dbReference type="SAM" id="Phobius"/>
    </source>
</evidence>
<dbReference type="InterPro" id="IPR000620">
    <property type="entry name" value="EamA_dom"/>
</dbReference>
<evidence type="ECO:0000256" key="4">
    <source>
        <dbReference type="ARBA" id="ARBA00022989"/>
    </source>
</evidence>
<feature type="transmembrane region" description="Helical" evidence="6">
    <location>
        <begin position="181"/>
        <end position="200"/>
    </location>
</feature>
<accession>A0A143PXY9</accession>
<evidence type="ECO:0000313" key="8">
    <source>
        <dbReference type="EMBL" id="AMY12659.1"/>
    </source>
</evidence>
<dbReference type="EMBL" id="CP015136">
    <property type="protein sequence ID" value="AMY12659.1"/>
    <property type="molecule type" value="Genomic_DNA"/>
</dbReference>
<dbReference type="GO" id="GO:0005886">
    <property type="term" value="C:plasma membrane"/>
    <property type="evidence" value="ECO:0007669"/>
    <property type="project" value="UniProtKB-SubCell"/>
</dbReference>
<keyword evidence="5 6" id="KW-0472">Membrane</keyword>
<protein>
    <submittedName>
        <fullName evidence="8">Putative inner membrane transporter YicL</fullName>
    </submittedName>
</protein>